<evidence type="ECO:0000313" key="5">
    <source>
        <dbReference type="Proteomes" id="UP000582646"/>
    </source>
</evidence>
<sequence>MTSRPTRLAAAATARLAEAGVPSARVDAEILLAEALGIDRGCIPIADDATADQEAAYAALIARRAAREPLQHILGRAYFGPLTLAVGPGVFVPRPETELLAVRAARKAGRGAGIVDLCAGSGALGLYLAATVPDSRVVLVERDPEALAYLRRNAAGTGATVLAADVRDPGLPALIERTVGRPDLVVSNPPYVPDGAQLDVEAAADPALALYSGADGLDLIRDLAPLAARLLAGGGEVGIEHDDSNGAGTAELLRRAGFCAVTEHRDLAGRPRYVTGRMDV</sequence>
<comment type="similarity">
    <text evidence="1">Belongs to the protein N5-glutamine methyltransferase family. PrmC subfamily.</text>
</comment>
<comment type="catalytic activity">
    <reaction evidence="1">
        <text>L-glutaminyl-[peptide chain release factor] + S-adenosyl-L-methionine = N(5)-methyl-L-glutaminyl-[peptide chain release factor] + S-adenosyl-L-homocysteine + H(+)</text>
        <dbReference type="Rhea" id="RHEA:42896"/>
        <dbReference type="Rhea" id="RHEA-COMP:10271"/>
        <dbReference type="Rhea" id="RHEA-COMP:10272"/>
        <dbReference type="ChEBI" id="CHEBI:15378"/>
        <dbReference type="ChEBI" id="CHEBI:30011"/>
        <dbReference type="ChEBI" id="CHEBI:57856"/>
        <dbReference type="ChEBI" id="CHEBI:59789"/>
        <dbReference type="ChEBI" id="CHEBI:61891"/>
        <dbReference type="EC" id="2.1.1.297"/>
    </reaction>
</comment>
<evidence type="ECO:0000256" key="1">
    <source>
        <dbReference type="HAMAP-Rule" id="MF_02126"/>
    </source>
</evidence>
<dbReference type="CDD" id="cd02440">
    <property type="entry name" value="AdoMet_MTases"/>
    <property type="match status" value="1"/>
</dbReference>
<dbReference type="PROSITE" id="PS00092">
    <property type="entry name" value="N6_MTASE"/>
    <property type="match status" value="1"/>
</dbReference>
<feature type="domain" description="Methyltransferase small" evidence="2">
    <location>
        <begin position="99"/>
        <end position="196"/>
    </location>
</feature>
<protein>
    <recommendedName>
        <fullName evidence="1">Release factor glutamine methyltransferase</fullName>
        <shortName evidence="1">RF MTase</shortName>
        <ecNumber evidence="1">2.1.1.297</ecNumber>
    </recommendedName>
    <alternativeName>
        <fullName evidence="1">N5-glutamine methyltransferase PrmC</fullName>
    </alternativeName>
    <alternativeName>
        <fullName evidence="1">Protein-(glutamine-N5) MTase PrmC</fullName>
    </alternativeName>
    <alternativeName>
        <fullName evidence="1">Protein-glutamine N-methyltransferase PrmC</fullName>
    </alternativeName>
</protein>
<proteinExistence type="inferred from homology"/>
<dbReference type="PANTHER" id="PTHR18895">
    <property type="entry name" value="HEMK METHYLTRANSFERASE"/>
    <property type="match status" value="1"/>
</dbReference>
<name>A0A846X085_9ACTN</name>
<dbReference type="RefSeq" id="WP_168545669.1">
    <property type="nucleotide sequence ID" value="NZ_BAAAKS010000007.1"/>
</dbReference>
<dbReference type="Pfam" id="PF17827">
    <property type="entry name" value="PrmC_N"/>
    <property type="match status" value="1"/>
</dbReference>
<dbReference type="EMBL" id="JAAXOQ010000010">
    <property type="protein sequence ID" value="NKY18644.1"/>
    <property type="molecule type" value="Genomic_DNA"/>
</dbReference>
<comment type="function">
    <text evidence="1">Methylates the class 1 translation termination release factors RF1/PrfA and RF2/PrfB on the glutamine residue of the universally conserved GGQ motif.</text>
</comment>
<keyword evidence="1 4" id="KW-0489">Methyltransferase</keyword>
<dbReference type="InterPro" id="IPR007848">
    <property type="entry name" value="Small_mtfrase_dom"/>
</dbReference>
<dbReference type="InterPro" id="IPR040758">
    <property type="entry name" value="PrmC_N"/>
</dbReference>
<dbReference type="EC" id="2.1.1.297" evidence="1"/>
<reference evidence="4 5" key="1">
    <citation type="submission" date="2020-04" db="EMBL/GenBank/DDBJ databases">
        <title>MicrobeNet Type strains.</title>
        <authorList>
            <person name="Nicholson A.C."/>
        </authorList>
    </citation>
    <scope>NUCLEOTIDE SEQUENCE [LARGE SCALE GENOMIC DNA]</scope>
    <source>
        <strain evidence="4 5">DSM 44113</strain>
    </source>
</reference>
<keyword evidence="1" id="KW-0949">S-adenosyl-L-methionine</keyword>
<dbReference type="Gene3D" id="3.40.50.150">
    <property type="entry name" value="Vaccinia Virus protein VP39"/>
    <property type="match status" value="1"/>
</dbReference>
<dbReference type="InterPro" id="IPR019874">
    <property type="entry name" value="RF_methyltr_PrmC"/>
</dbReference>
<dbReference type="Pfam" id="PF05175">
    <property type="entry name" value="MTS"/>
    <property type="match status" value="1"/>
</dbReference>
<feature type="binding site" evidence="1">
    <location>
        <begin position="188"/>
        <end position="191"/>
    </location>
    <ligand>
        <name>substrate</name>
    </ligand>
</feature>
<dbReference type="Proteomes" id="UP000582646">
    <property type="component" value="Unassembled WGS sequence"/>
</dbReference>
<evidence type="ECO:0000259" key="2">
    <source>
        <dbReference type="Pfam" id="PF05175"/>
    </source>
</evidence>
<dbReference type="HAMAP" id="MF_02126">
    <property type="entry name" value="RF_methyltr_PrmC"/>
    <property type="match status" value="1"/>
</dbReference>
<gene>
    <name evidence="1 4" type="primary">prmC</name>
    <name evidence="4" type="ORF">HF999_09705</name>
</gene>
<feature type="binding site" evidence="1">
    <location>
        <position position="188"/>
    </location>
    <ligand>
        <name>S-adenosyl-L-methionine</name>
        <dbReference type="ChEBI" id="CHEBI:59789"/>
    </ligand>
</feature>
<comment type="caution">
    <text evidence="1">Lacks conserved residue(s) required for the propagation of feature annotation.</text>
</comment>
<dbReference type="InterPro" id="IPR002052">
    <property type="entry name" value="DNA_methylase_N6_adenine_CS"/>
</dbReference>
<keyword evidence="1 4" id="KW-0808">Transferase</keyword>
<dbReference type="SUPFAM" id="SSF53335">
    <property type="entry name" value="S-adenosyl-L-methionine-dependent methyltransferases"/>
    <property type="match status" value="1"/>
</dbReference>
<dbReference type="Gene3D" id="1.10.8.10">
    <property type="entry name" value="DNA helicase RuvA subunit, C-terminal domain"/>
    <property type="match status" value="1"/>
</dbReference>
<dbReference type="GO" id="GO:0102559">
    <property type="term" value="F:peptide chain release factor N(5)-glutamine methyltransferase activity"/>
    <property type="evidence" value="ECO:0007669"/>
    <property type="project" value="UniProtKB-EC"/>
</dbReference>
<dbReference type="PANTHER" id="PTHR18895:SF74">
    <property type="entry name" value="MTRF1L RELEASE FACTOR GLUTAMINE METHYLTRANSFERASE"/>
    <property type="match status" value="1"/>
</dbReference>
<dbReference type="GO" id="GO:0032259">
    <property type="term" value="P:methylation"/>
    <property type="evidence" value="ECO:0007669"/>
    <property type="project" value="UniProtKB-KW"/>
</dbReference>
<organism evidence="4 5">
    <name type="scientific">Tsukamurella spumae</name>
    <dbReference type="NCBI Taxonomy" id="44753"/>
    <lineage>
        <taxon>Bacteria</taxon>
        <taxon>Bacillati</taxon>
        <taxon>Actinomycetota</taxon>
        <taxon>Actinomycetes</taxon>
        <taxon>Mycobacteriales</taxon>
        <taxon>Tsukamurellaceae</taxon>
        <taxon>Tsukamurella</taxon>
    </lineage>
</organism>
<dbReference type="NCBIfam" id="TIGR03534">
    <property type="entry name" value="RF_mod_PrmC"/>
    <property type="match status" value="1"/>
</dbReference>
<dbReference type="InterPro" id="IPR050320">
    <property type="entry name" value="N5-glutamine_MTase"/>
</dbReference>
<evidence type="ECO:0000313" key="4">
    <source>
        <dbReference type="EMBL" id="NKY18644.1"/>
    </source>
</evidence>
<dbReference type="GO" id="GO:0003676">
    <property type="term" value="F:nucleic acid binding"/>
    <property type="evidence" value="ECO:0007669"/>
    <property type="project" value="InterPro"/>
</dbReference>
<evidence type="ECO:0000259" key="3">
    <source>
        <dbReference type="Pfam" id="PF17827"/>
    </source>
</evidence>
<dbReference type="InterPro" id="IPR029063">
    <property type="entry name" value="SAM-dependent_MTases_sf"/>
</dbReference>
<feature type="binding site" evidence="1">
    <location>
        <position position="141"/>
    </location>
    <ligand>
        <name>S-adenosyl-L-methionine</name>
        <dbReference type="ChEBI" id="CHEBI:59789"/>
    </ligand>
</feature>
<feature type="domain" description="Release factor glutamine methyltransferase N-terminal" evidence="3">
    <location>
        <begin position="10"/>
        <end position="75"/>
    </location>
</feature>
<comment type="caution">
    <text evidence="4">The sequence shown here is derived from an EMBL/GenBank/DDBJ whole genome shotgun (WGS) entry which is preliminary data.</text>
</comment>
<dbReference type="AlphaFoldDB" id="A0A846X085"/>
<accession>A0A846X085</accession>
<keyword evidence="5" id="KW-1185">Reference proteome</keyword>